<protein>
    <submittedName>
        <fullName evidence="1">Uncharacterized protein</fullName>
    </submittedName>
</protein>
<proteinExistence type="predicted"/>
<evidence type="ECO:0000313" key="2">
    <source>
        <dbReference type="Proteomes" id="UP001732700"/>
    </source>
</evidence>
<dbReference type="Proteomes" id="UP001732700">
    <property type="component" value="Chromosome 4C"/>
</dbReference>
<evidence type="ECO:0000313" key="1">
    <source>
        <dbReference type="EnsemblPlants" id="AVESA.00010b.r2.4CG1264050.1.CDS.1"/>
    </source>
</evidence>
<accession>A0ACD5WQ16</accession>
<reference evidence="1" key="1">
    <citation type="submission" date="2021-05" db="EMBL/GenBank/DDBJ databases">
        <authorList>
            <person name="Scholz U."/>
            <person name="Mascher M."/>
            <person name="Fiebig A."/>
        </authorList>
    </citation>
    <scope>NUCLEOTIDE SEQUENCE [LARGE SCALE GENOMIC DNA]</scope>
</reference>
<reference evidence="1" key="2">
    <citation type="submission" date="2025-09" db="UniProtKB">
        <authorList>
            <consortium name="EnsemblPlants"/>
        </authorList>
    </citation>
    <scope>IDENTIFICATION</scope>
</reference>
<keyword evidence="2" id="KW-1185">Reference proteome</keyword>
<sequence>MLPAPCDLFPAAHVIQQPAVEASVLHQQPKQQRDRKRAAPVQDVATAKRPRTCPWVPDYDADIDVNLREKERNARQQPSPDYLKTVQEDRMGEATRASLVSWMDDFTRHFNLAPGTLHRAVSYVDRVLSARALPTTTTSHIDHELRVLGAAAVFAAAKYEQRSTIRKLNAKDIAAYCGFTAGKEVTDMERQVLATLRYELGGPTANTFVDHFTRNSRGEKNMEIRRLAHELADTSLRDYGCLRFLPSEVAATALFLARHILDPAGCQEYFEELTGYKPIDLIDGMYSMFRTNLNSRSVILPALSKYL</sequence>
<organism evidence="1 2">
    <name type="scientific">Avena sativa</name>
    <name type="common">Oat</name>
    <dbReference type="NCBI Taxonomy" id="4498"/>
    <lineage>
        <taxon>Eukaryota</taxon>
        <taxon>Viridiplantae</taxon>
        <taxon>Streptophyta</taxon>
        <taxon>Embryophyta</taxon>
        <taxon>Tracheophyta</taxon>
        <taxon>Spermatophyta</taxon>
        <taxon>Magnoliopsida</taxon>
        <taxon>Liliopsida</taxon>
        <taxon>Poales</taxon>
        <taxon>Poaceae</taxon>
        <taxon>BOP clade</taxon>
        <taxon>Pooideae</taxon>
        <taxon>Poodae</taxon>
        <taxon>Poeae</taxon>
        <taxon>Poeae Chloroplast Group 1 (Aveneae type)</taxon>
        <taxon>Aveninae</taxon>
        <taxon>Avena</taxon>
    </lineage>
</organism>
<name>A0ACD5WQ16_AVESA</name>
<dbReference type="EnsemblPlants" id="AVESA.00010b.r2.4CG1264050.1">
    <property type="protein sequence ID" value="AVESA.00010b.r2.4CG1264050.1.CDS.1"/>
    <property type="gene ID" value="AVESA.00010b.r2.4CG1264050"/>
</dbReference>